<dbReference type="InterPro" id="IPR050388">
    <property type="entry name" value="ABC_Ni/Peptide_Import"/>
</dbReference>
<evidence type="ECO:0000256" key="1">
    <source>
        <dbReference type="ARBA" id="ARBA00004417"/>
    </source>
</evidence>
<evidence type="ECO:0000256" key="5">
    <source>
        <dbReference type="ARBA" id="ARBA00022741"/>
    </source>
</evidence>
<dbReference type="SMART" id="SM00382">
    <property type="entry name" value="AAA"/>
    <property type="match status" value="1"/>
</dbReference>
<evidence type="ECO:0000256" key="2">
    <source>
        <dbReference type="ARBA" id="ARBA00005417"/>
    </source>
</evidence>
<dbReference type="AlphaFoldDB" id="A0A5S9NFV5"/>
<evidence type="ECO:0000259" key="8">
    <source>
        <dbReference type="PROSITE" id="PS50893"/>
    </source>
</evidence>
<sequence>MNLPLLDIRGLAVTIPTRDGERAAVSNVDFSVQRGEVVGLVGESGSGKSLSMLAVMGLLPRHFGISGSIRFDGEEICGASERRLRALRGKRIAMVFQDPMTALNPVKTIGTQIVEMVRLHNPGLSRRELRAKALSLLEAVAIPAPERRFDQYPHEFSGGMRQRVVIAIAIANDPDLLIADEPTTALDVTIQAQIVEIFARLREERGMAIVLITHDLGLVAGLADRMSVLYAGRVTERGPVEPLFATPRHPYTASLLAAVPSIDDVSEHLHAIPGTPPSLADRPPGCPFEPRCGFAVSACRMSEPDLVRFDRSVVACHRAGELSLATLMREPA</sequence>
<dbReference type="Pfam" id="PF08352">
    <property type="entry name" value="oligo_HPY"/>
    <property type="match status" value="1"/>
</dbReference>
<dbReference type="InterPro" id="IPR027417">
    <property type="entry name" value="P-loop_NTPase"/>
</dbReference>
<dbReference type="InterPro" id="IPR013563">
    <property type="entry name" value="Oligopep_ABC_C"/>
</dbReference>
<dbReference type="InterPro" id="IPR003439">
    <property type="entry name" value="ABC_transporter-like_ATP-bd"/>
</dbReference>
<keyword evidence="4" id="KW-1003">Cell membrane</keyword>
<comment type="similarity">
    <text evidence="2">Belongs to the ABC transporter superfamily.</text>
</comment>
<keyword evidence="3" id="KW-0813">Transport</keyword>
<evidence type="ECO:0000256" key="6">
    <source>
        <dbReference type="ARBA" id="ARBA00022840"/>
    </source>
</evidence>
<feature type="domain" description="ABC transporter" evidence="8">
    <location>
        <begin position="6"/>
        <end position="256"/>
    </location>
</feature>
<keyword evidence="7" id="KW-0472">Membrane</keyword>
<evidence type="ECO:0000313" key="9">
    <source>
        <dbReference type="EMBL" id="CAA0087472.1"/>
    </source>
</evidence>
<dbReference type="NCBIfam" id="TIGR01727">
    <property type="entry name" value="oligo_HPY"/>
    <property type="match status" value="1"/>
</dbReference>
<dbReference type="GO" id="GO:0015833">
    <property type="term" value="P:peptide transport"/>
    <property type="evidence" value="ECO:0007669"/>
    <property type="project" value="InterPro"/>
</dbReference>
<evidence type="ECO:0000313" key="10">
    <source>
        <dbReference type="Proteomes" id="UP000433050"/>
    </source>
</evidence>
<dbReference type="InterPro" id="IPR017871">
    <property type="entry name" value="ABC_transporter-like_CS"/>
</dbReference>
<dbReference type="PROSITE" id="PS00211">
    <property type="entry name" value="ABC_TRANSPORTER_1"/>
    <property type="match status" value="1"/>
</dbReference>
<dbReference type="Proteomes" id="UP000433050">
    <property type="component" value="Unassembled WGS sequence"/>
</dbReference>
<dbReference type="InterPro" id="IPR003593">
    <property type="entry name" value="AAA+_ATPase"/>
</dbReference>
<dbReference type="PROSITE" id="PS50893">
    <property type="entry name" value="ABC_TRANSPORTER_2"/>
    <property type="match status" value="1"/>
</dbReference>
<dbReference type="EMBL" id="CACSAS010000001">
    <property type="protein sequence ID" value="CAA0087472.1"/>
    <property type="molecule type" value="Genomic_DNA"/>
</dbReference>
<gene>
    <name evidence="9" type="primary">oppD</name>
    <name evidence="9" type="ORF">STARVERO_00484</name>
</gene>
<dbReference type="PANTHER" id="PTHR43297:SF2">
    <property type="entry name" value="DIPEPTIDE TRANSPORT ATP-BINDING PROTEIN DPPD"/>
    <property type="match status" value="1"/>
</dbReference>
<dbReference type="GO" id="GO:0055085">
    <property type="term" value="P:transmembrane transport"/>
    <property type="evidence" value="ECO:0007669"/>
    <property type="project" value="UniProtKB-ARBA"/>
</dbReference>
<evidence type="ECO:0000256" key="7">
    <source>
        <dbReference type="ARBA" id="ARBA00023136"/>
    </source>
</evidence>
<keyword evidence="6 9" id="KW-0067">ATP-binding</keyword>
<evidence type="ECO:0000256" key="4">
    <source>
        <dbReference type="ARBA" id="ARBA00022475"/>
    </source>
</evidence>
<comment type="subcellular location">
    <subcellularLocation>
        <location evidence="1">Cell inner membrane</location>
        <topology evidence="1">Peripheral membrane protein</topology>
    </subcellularLocation>
</comment>
<dbReference type="SUPFAM" id="SSF52540">
    <property type="entry name" value="P-loop containing nucleoside triphosphate hydrolases"/>
    <property type="match status" value="1"/>
</dbReference>
<dbReference type="GO" id="GO:0005886">
    <property type="term" value="C:plasma membrane"/>
    <property type="evidence" value="ECO:0007669"/>
    <property type="project" value="UniProtKB-SubCell"/>
</dbReference>
<dbReference type="Gene3D" id="3.40.50.300">
    <property type="entry name" value="P-loop containing nucleotide triphosphate hydrolases"/>
    <property type="match status" value="1"/>
</dbReference>
<dbReference type="Pfam" id="PF00005">
    <property type="entry name" value="ABC_tran"/>
    <property type="match status" value="1"/>
</dbReference>
<dbReference type="PANTHER" id="PTHR43297">
    <property type="entry name" value="OLIGOPEPTIDE TRANSPORT ATP-BINDING PROTEIN APPD"/>
    <property type="match status" value="1"/>
</dbReference>
<accession>A0A5S9NFV5</accession>
<dbReference type="RefSeq" id="WP_159597789.1">
    <property type="nucleotide sequence ID" value="NZ_CACSAS010000001.1"/>
</dbReference>
<evidence type="ECO:0000256" key="3">
    <source>
        <dbReference type="ARBA" id="ARBA00022448"/>
    </source>
</evidence>
<dbReference type="FunFam" id="3.40.50.300:FF:000016">
    <property type="entry name" value="Oligopeptide ABC transporter ATP-binding component"/>
    <property type="match status" value="1"/>
</dbReference>
<organism evidence="9 10">
    <name type="scientific">Starkeya nomas</name>
    <dbReference type="NCBI Taxonomy" id="2666134"/>
    <lineage>
        <taxon>Bacteria</taxon>
        <taxon>Pseudomonadati</taxon>
        <taxon>Pseudomonadota</taxon>
        <taxon>Alphaproteobacteria</taxon>
        <taxon>Hyphomicrobiales</taxon>
        <taxon>Xanthobacteraceae</taxon>
        <taxon>Starkeya</taxon>
    </lineage>
</organism>
<dbReference type="GO" id="GO:0016887">
    <property type="term" value="F:ATP hydrolysis activity"/>
    <property type="evidence" value="ECO:0007669"/>
    <property type="project" value="InterPro"/>
</dbReference>
<keyword evidence="5" id="KW-0547">Nucleotide-binding</keyword>
<dbReference type="CDD" id="cd03257">
    <property type="entry name" value="ABC_NikE_OppD_transporters"/>
    <property type="match status" value="1"/>
</dbReference>
<dbReference type="GO" id="GO:0005524">
    <property type="term" value="F:ATP binding"/>
    <property type="evidence" value="ECO:0007669"/>
    <property type="project" value="UniProtKB-KW"/>
</dbReference>
<reference evidence="9 10" key="1">
    <citation type="submission" date="2019-12" db="EMBL/GenBank/DDBJ databases">
        <authorList>
            <person name="Reyes-Prieto M."/>
        </authorList>
    </citation>
    <scope>NUCLEOTIDE SEQUENCE [LARGE SCALE GENOMIC DNA]</scope>
    <source>
        <strain evidence="9">HF14-78462</strain>
    </source>
</reference>
<name>A0A5S9NFV5_9HYPH</name>
<keyword evidence="10" id="KW-1185">Reference proteome</keyword>
<proteinExistence type="inferred from homology"/>
<protein>
    <submittedName>
        <fullName evidence="9">Oligopeptide transport ATP-binding protein OppD</fullName>
    </submittedName>
</protein>